<dbReference type="EMBL" id="BNAG01000003">
    <property type="protein sequence ID" value="GHE68012.1"/>
    <property type="molecule type" value="Genomic_DNA"/>
</dbReference>
<dbReference type="SUPFAM" id="SSF49464">
    <property type="entry name" value="Carboxypeptidase regulatory domain-like"/>
    <property type="match status" value="1"/>
</dbReference>
<dbReference type="Proteomes" id="UP000658258">
    <property type="component" value="Unassembled WGS sequence"/>
</dbReference>
<protein>
    <recommendedName>
        <fullName evidence="4">Carboxypeptidase-like regulatory domain-containing protein</fullName>
    </recommendedName>
</protein>
<comment type="caution">
    <text evidence="2">The sequence shown here is derived from an EMBL/GenBank/DDBJ whole genome shotgun (WGS) entry which is preliminary data.</text>
</comment>
<reference evidence="3" key="1">
    <citation type="journal article" date="2019" name="Int. J. Syst. Evol. Microbiol.">
        <title>The Global Catalogue of Microorganisms (GCM) 10K type strain sequencing project: providing services to taxonomists for standard genome sequencing and annotation.</title>
        <authorList>
            <consortium name="The Broad Institute Genomics Platform"/>
            <consortium name="The Broad Institute Genome Sequencing Center for Infectious Disease"/>
            <person name="Wu L."/>
            <person name="Ma J."/>
        </authorList>
    </citation>
    <scope>NUCLEOTIDE SEQUENCE [LARGE SCALE GENOMIC DNA]</scope>
    <source>
        <strain evidence="3">CGMCC 1.15111</strain>
    </source>
</reference>
<keyword evidence="1" id="KW-0732">Signal</keyword>
<evidence type="ECO:0000313" key="3">
    <source>
        <dbReference type="Proteomes" id="UP000658258"/>
    </source>
</evidence>
<evidence type="ECO:0000256" key="1">
    <source>
        <dbReference type="SAM" id="SignalP"/>
    </source>
</evidence>
<proteinExistence type="predicted"/>
<evidence type="ECO:0008006" key="4">
    <source>
        <dbReference type="Google" id="ProtNLM"/>
    </source>
</evidence>
<keyword evidence="3" id="KW-1185">Reference proteome</keyword>
<organism evidence="2 3">
    <name type="scientific">Roseivirga thermotolerans</name>
    <dbReference type="NCBI Taxonomy" id="1758176"/>
    <lineage>
        <taxon>Bacteria</taxon>
        <taxon>Pseudomonadati</taxon>
        <taxon>Bacteroidota</taxon>
        <taxon>Cytophagia</taxon>
        <taxon>Cytophagales</taxon>
        <taxon>Roseivirgaceae</taxon>
        <taxon>Roseivirga</taxon>
    </lineage>
</organism>
<dbReference type="Gene3D" id="2.60.40.1120">
    <property type="entry name" value="Carboxypeptidase-like, regulatory domain"/>
    <property type="match status" value="1"/>
</dbReference>
<evidence type="ECO:0000313" key="2">
    <source>
        <dbReference type="EMBL" id="GHE68012.1"/>
    </source>
</evidence>
<gene>
    <name evidence="2" type="ORF">GCM10011340_24610</name>
</gene>
<dbReference type="InterPro" id="IPR008969">
    <property type="entry name" value="CarboxyPept-like_regulatory"/>
</dbReference>
<name>A0ABQ3I6X0_9BACT</name>
<feature type="signal peptide" evidence="1">
    <location>
        <begin position="1"/>
        <end position="21"/>
    </location>
</feature>
<dbReference type="Pfam" id="PF13715">
    <property type="entry name" value="CarbopepD_reg_2"/>
    <property type="match status" value="1"/>
</dbReference>
<dbReference type="RefSeq" id="WP_189630555.1">
    <property type="nucleotide sequence ID" value="NZ_BNAG01000003.1"/>
</dbReference>
<accession>A0ABQ3I6X0</accession>
<sequence>MLHHTLKALVFILFFPVCLQAQYTIRGVVTDAETGETLPFANVFFAETTYGVSTDSEGRYVLNVTDPGTYDLIARFVGYQTYAISIRISEERDLRLDMALKPEEVNLGSVVVTAKKDKDWERYMVIFKELFLGYSANAAKCKILNEQAIDFYFDKKSNTLYAFAEEAIKVENKGLGYMLEYYLEDFSMNYSSMLSLYYGYTVFTEMKPRSKRQLRRWEENREIAYKGSLQHFFASAFKGRLEEEGYIIQEAKDIKGGRVLNPNPMDLSGVLRQGQSQLSVQLPFENYLYVTYTREGQSEEFRQFNNPSGLSLSVSATRVGEQVSWISLVEGKKAIEFESSGYVYDPISFITQGYWGFEKVADMVPINYKPRQ</sequence>
<feature type="chain" id="PRO_5046891141" description="Carboxypeptidase-like regulatory domain-containing protein" evidence="1">
    <location>
        <begin position="22"/>
        <end position="372"/>
    </location>
</feature>